<comment type="caution">
    <text evidence="1">The sequence shown here is derived from an EMBL/GenBank/DDBJ whole genome shotgun (WGS) entry which is preliminary data.</text>
</comment>
<dbReference type="SUPFAM" id="SSF48371">
    <property type="entry name" value="ARM repeat"/>
    <property type="match status" value="1"/>
</dbReference>
<gene>
    <name evidence="1" type="ORF">A2Y62_12685</name>
</gene>
<dbReference type="AlphaFoldDB" id="A0A1F5VR88"/>
<name>A0A1F5VR88_9BACT</name>
<dbReference type="InterPro" id="IPR004155">
    <property type="entry name" value="PBS_lyase_HEAT"/>
</dbReference>
<proteinExistence type="predicted"/>
<accession>A0A1F5VR88</accession>
<dbReference type="InterPro" id="IPR011989">
    <property type="entry name" value="ARM-like"/>
</dbReference>
<dbReference type="EMBL" id="MFGW01000111">
    <property type="protein sequence ID" value="OGF65581.1"/>
    <property type="molecule type" value="Genomic_DNA"/>
</dbReference>
<dbReference type="Pfam" id="PF13646">
    <property type="entry name" value="HEAT_2"/>
    <property type="match status" value="1"/>
</dbReference>
<organism evidence="1 2">
    <name type="scientific">Candidatus Fischerbacteria bacterium RBG_13_37_8</name>
    <dbReference type="NCBI Taxonomy" id="1817863"/>
    <lineage>
        <taxon>Bacteria</taxon>
        <taxon>Candidatus Fischeribacteriota</taxon>
    </lineage>
</organism>
<evidence type="ECO:0000313" key="2">
    <source>
        <dbReference type="Proteomes" id="UP000178943"/>
    </source>
</evidence>
<dbReference type="Proteomes" id="UP000178943">
    <property type="component" value="Unassembled WGS sequence"/>
</dbReference>
<dbReference type="InterPro" id="IPR016024">
    <property type="entry name" value="ARM-type_fold"/>
</dbReference>
<dbReference type="SMART" id="SM00567">
    <property type="entry name" value="EZ_HEAT"/>
    <property type="match status" value="2"/>
</dbReference>
<evidence type="ECO:0000313" key="1">
    <source>
        <dbReference type="EMBL" id="OGF65581.1"/>
    </source>
</evidence>
<dbReference type="Gene3D" id="1.25.10.10">
    <property type="entry name" value="Leucine-rich Repeat Variant"/>
    <property type="match status" value="1"/>
</dbReference>
<reference evidence="1 2" key="1">
    <citation type="journal article" date="2016" name="Nat. Commun.">
        <title>Thousands of microbial genomes shed light on interconnected biogeochemical processes in an aquifer system.</title>
        <authorList>
            <person name="Anantharaman K."/>
            <person name="Brown C.T."/>
            <person name="Hug L.A."/>
            <person name="Sharon I."/>
            <person name="Castelle C.J."/>
            <person name="Probst A.J."/>
            <person name="Thomas B.C."/>
            <person name="Singh A."/>
            <person name="Wilkins M.J."/>
            <person name="Karaoz U."/>
            <person name="Brodie E.L."/>
            <person name="Williams K.H."/>
            <person name="Hubbard S.S."/>
            <person name="Banfield J.F."/>
        </authorList>
    </citation>
    <scope>NUCLEOTIDE SEQUENCE [LARGE SCALE GENOMIC DNA]</scope>
</reference>
<protein>
    <recommendedName>
        <fullName evidence="3">HEAT repeat domain-containing protein</fullName>
    </recommendedName>
</protein>
<evidence type="ECO:0008006" key="3">
    <source>
        <dbReference type="Google" id="ProtNLM"/>
    </source>
</evidence>
<sequence>MQDRTSLPLLIVYLNKEDLFTRALIIETIGQLGGPEARKVLRDLIVTLEPRAAGFVYKAFAHCAIKEDIPVFQEAVHHSDWVVRLACTEVLGKFPEPENIAILAGLVADTVDIISKRASEYLESR</sequence>
<dbReference type="STRING" id="1817863.A2Y62_12685"/>